<feature type="compositionally biased region" description="Basic and acidic residues" evidence="1">
    <location>
        <begin position="208"/>
        <end position="230"/>
    </location>
</feature>
<evidence type="ECO:0000313" key="3">
    <source>
        <dbReference type="Proteomes" id="UP000016927"/>
    </source>
</evidence>
<protein>
    <submittedName>
        <fullName evidence="2">Uncharacterized protein</fullName>
    </submittedName>
</protein>
<feature type="compositionally biased region" description="Low complexity" evidence="1">
    <location>
        <begin position="93"/>
        <end position="104"/>
    </location>
</feature>
<proteinExistence type="predicted"/>
<dbReference type="EMBL" id="KB908924">
    <property type="protein sequence ID" value="EOB14746.1"/>
    <property type="molecule type" value="Genomic_DNA"/>
</dbReference>
<feature type="compositionally biased region" description="Basic residues" evidence="1">
    <location>
        <begin position="139"/>
        <end position="148"/>
    </location>
</feature>
<keyword evidence="3" id="KW-1185">Reference proteome</keyword>
<name>R0KV43_NOSB1</name>
<evidence type="ECO:0000256" key="1">
    <source>
        <dbReference type="SAM" id="MobiDB-lite"/>
    </source>
</evidence>
<reference evidence="2 3" key="1">
    <citation type="journal article" date="2013" name="BMC Genomics">
        <title>Comparative genomics of parasitic silkworm microsporidia reveal an association between genome expansion and host adaptation.</title>
        <authorList>
            <person name="Pan G."/>
            <person name="Xu J."/>
            <person name="Li T."/>
            <person name="Xia Q."/>
            <person name="Liu S.L."/>
            <person name="Zhang G."/>
            <person name="Li S."/>
            <person name="Li C."/>
            <person name="Liu H."/>
            <person name="Yang L."/>
            <person name="Liu T."/>
            <person name="Zhang X."/>
            <person name="Wu Z."/>
            <person name="Fan W."/>
            <person name="Dang X."/>
            <person name="Xiang H."/>
            <person name="Tao M."/>
            <person name="Li Y."/>
            <person name="Hu J."/>
            <person name="Li Z."/>
            <person name="Lin L."/>
            <person name="Luo J."/>
            <person name="Geng L."/>
            <person name="Wang L."/>
            <person name="Long M."/>
            <person name="Wan Y."/>
            <person name="He N."/>
            <person name="Zhang Z."/>
            <person name="Lu C."/>
            <person name="Keeling P.J."/>
            <person name="Wang J."/>
            <person name="Xiang Z."/>
            <person name="Zhou Z."/>
        </authorList>
    </citation>
    <scope>NUCLEOTIDE SEQUENCE [LARGE SCALE GENOMIC DNA]</scope>
    <source>
        <strain evidence="3">CQ1 / CVCC 102059</strain>
    </source>
</reference>
<feature type="compositionally biased region" description="Pro residues" evidence="1">
    <location>
        <begin position="83"/>
        <end position="92"/>
    </location>
</feature>
<feature type="compositionally biased region" description="Basic and acidic residues" evidence="1">
    <location>
        <begin position="149"/>
        <end position="170"/>
    </location>
</feature>
<feature type="region of interest" description="Disordered" evidence="1">
    <location>
        <begin position="63"/>
        <end position="230"/>
    </location>
</feature>
<accession>R0KV43</accession>
<evidence type="ECO:0000313" key="2">
    <source>
        <dbReference type="EMBL" id="EOB14746.1"/>
    </source>
</evidence>
<dbReference type="Proteomes" id="UP000016927">
    <property type="component" value="Unassembled WGS sequence"/>
</dbReference>
<organism evidence="2 3">
    <name type="scientific">Nosema bombycis (strain CQ1 / CVCC 102059)</name>
    <name type="common">Microsporidian parasite</name>
    <name type="synonym">Pebrine of silkworm</name>
    <dbReference type="NCBI Taxonomy" id="578461"/>
    <lineage>
        <taxon>Eukaryota</taxon>
        <taxon>Fungi</taxon>
        <taxon>Fungi incertae sedis</taxon>
        <taxon>Microsporidia</taxon>
        <taxon>Nosematidae</taxon>
        <taxon>Nosema</taxon>
    </lineage>
</organism>
<feature type="compositionally biased region" description="Basic and acidic residues" evidence="1">
    <location>
        <begin position="122"/>
        <end position="138"/>
    </location>
</feature>
<sequence>MIQLGSLKDDKGFEIINDIKISSLFRNGDVLCVFVKEVGDYKSSNSNGLINYDYKENKSSRKDAIIKDHSSKEARKDIKLPAIPNPPIPNPPKNITLTTLPKTKLPIKEEERSLTMNPITENLKEDKKEDEKKEEKEIKKPRKRRTVKPKKDDKKIKNNENNDDKIKNEVEDPFSVFENLKKKSVNDKNPPLDTPSKIQPPVLNPIPKENKKDIKELKKKSKVDYNKVDD</sequence>
<gene>
    <name evidence="2" type="ORF">NBO_16g0032</name>
</gene>
<dbReference type="VEuPathDB" id="MicrosporidiaDB:NBO_16g0032"/>
<dbReference type="AlphaFoldDB" id="R0KV43"/>
<dbReference type="HOGENOM" id="CLU_1170931_0_0_1"/>
<feature type="compositionally biased region" description="Basic and acidic residues" evidence="1">
    <location>
        <begin position="63"/>
        <end position="79"/>
    </location>
</feature>